<sequence length="122" mass="13639">MRAAGAVGHRPRCWRTPAIKGRPALVRPANPIVVDGNPDPEACLCRLDIADAVELTELLQFVNDWLASDTGRLDASLTHYVGHPGCTADELRADLDRFIFLLWQRRRTTLRTRIARSTPPMP</sequence>
<keyword evidence="2" id="KW-1185">Reference proteome</keyword>
<evidence type="ECO:0000313" key="1">
    <source>
        <dbReference type="EMBL" id="ORJ52711.1"/>
    </source>
</evidence>
<reference evidence="1 2" key="1">
    <citation type="submission" date="2017-03" db="EMBL/GenBank/DDBJ databases">
        <title>Genomic insights into Mycobacterium simiae human colonization.</title>
        <authorList>
            <person name="Steffani J.L."/>
            <person name="Brunck M.E."/>
            <person name="Cruz E."/>
            <person name="Montiel R."/>
            <person name="Barona F."/>
        </authorList>
    </citation>
    <scope>NUCLEOTIDE SEQUENCE [LARGE SCALE GENOMIC DNA]</scope>
    <source>
        <strain evidence="1 2">MsiGto</strain>
    </source>
</reference>
<dbReference type="EMBL" id="MZZM01000045">
    <property type="protein sequence ID" value="ORJ52711.1"/>
    <property type="molecule type" value="Genomic_DNA"/>
</dbReference>
<gene>
    <name evidence="1" type="ORF">B5M45_30450</name>
</gene>
<name>A0A1X0XIJ2_MYCSI</name>
<organism evidence="1 2">
    <name type="scientific">Mycobacterium simiae</name>
    <name type="common">Mycobacterium habana</name>
    <dbReference type="NCBI Taxonomy" id="1784"/>
    <lineage>
        <taxon>Bacteria</taxon>
        <taxon>Bacillati</taxon>
        <taxon>Actinomycetota</taxon>
        <taxon>Actinomycetes</taxon>
        <taxon>Mycobacteriales</taxon>
        <taxon>Mycobacteriaceae</taxon>
        <taxon>Mycobacterium</taxon>
        <taxon>Mycobacterium simiae complex</taxon>
    </lineage>
</organism>
<comment type="caution">
    <text evidence="1">The sequence shown here is derived from an EMBL/GenBank/DDBJ whole genome shotgun (WGS) entry which is preliminary data.</text>
</comment>
<dbReference type="Proteomes" id="UP000193040">
    <property type="component" value="Unassembled WGS sequence"/>
</dbReference>
<protein>
    <submittedName>
        <fullName evidence="1">Uncharacterized protein</fullName>
    </submittedName>
</protein>
<evidence type="ECO:0000313" key="2">
    <source>
        <dbReference type="Proteomes" id="UP000193040"/>
    </source>
</evidence>
<proteinExistence type="predicted"/>
<dbReference type="AlphaFoldDB" id="A0A1X0XIJ2"/>
<accession>A0A1X0XIJ2</accession>